<name>A0A556AZN9_9BURK</name>
<feature type="compositionally biased region" description="Basic and acidic residues" evidence="3">
    <location>
        <begin position="262"/>
        <end position="275"/>
    </location>
</feature>
<dbReference type="InterPro" id="IPR002347">
    <property type="entry name" value="SDR_fam"/>
</dbReference>
<comment type="similarity">
    <text evidence="1">Belongs to the short-chain dehydrogenases/reductases (SDR) family.</text>
</comment>
<dbReference type="PRINTS" id="PR00080">
    <property type="entry name" value="SDRFAMILY"/>
</dbReference>
<dbReference type="PANTHER" id="PTHR24321:SF8">
    <property type="entry name" value="ESTRADIOL 17-BETA-DEHYDROGENASE 8-RELATED"/>
    <property type="match status" value="1"/>
</dbReference>
<dbReference type="RefSeq" id="WP_143946722.1">
    <property type="nucleotide sequence ID" value="NZ_BAABMB010000004.1"/>
</dbReference>
<dbReference type="Proteomes" id="UP000318405">
    <property type="component" value="Unassembled WGS sequence"/>
</dbReference>
<proteinExistence type="inferred from homology"/>
<dbReference type="OrthoDB" id="9178657at2"/>
<comment type="caution">
    <text evidence="4">The sequence shown here is derived from an EMBL/GenBank/DDBJ whole genome shotgun (WGS) entry which is preliminary data.</text>
</comment>
<feature type="region of interest" description="Disordered" evidence="3">
    <location>
        <begin position="262"/>
        <end position="281"/>
    </location>
</feature>
<dbReference type="Gene3D" id="3.40.50.720">
    <property type="entry name" value="NAD(P)-binding Rossmann-like Domain"/>
    <property type="match status" value="1"/>
</dbReference>
<keyword evidence="2" id="KW-0560">Oxidoreductase</keyword>
<gene>
    <name evidence="4" type="ORF">FOZ76_03200</name>
</gene>
<dbReference type="PRINTS" id="PR00081">
    <property type="entry name" value="GDHRDH"/>
</dbReference>
<evidence type="ECO:0000256" key="1">
    <source>
        <dbReference type="ARBA" id="ARBA00006484"/>
    </source>
</evidence>
<dbReference type="EMBL" id="VLTJ01000005">
    <property type="protein sequence ID" value="TSH98407.1"/>
    <property type="molecule type" value="Genomic_DNA"/>
</dbReference>
<accession>A0A556AZN9</accession>
<protein>
    <submittedName>
        <fullName evidence="4">SDR family oxidoreductase</fullName>
    </submittedName>
</protein>
<reference evidence="4 5" key="1">
    <citation type="submission" date="2019-07" db="EMBL/GenBank/DDBJ databases">
        <title>Qingshengfaniella alkalisoli gen. nov., sp. nov., isolated from saline soil.</title>
        <authorList>
            <person name="Xu L."/>
            <person name="Huang X.-X."/>
            <person name="Sun J.-Q."/>
        </authorList>
    </citation>
    <scope>NUCLEOTIDE SEQUENCE [LARGE SCALE GENOMIC DNA]</scope>
    <source>
        <strain evidence="4 5">DSM 27279</strain>
    </source>
</reference>
<organism evidence="4 5">
    <name type="scientific">Verticiella sediminum</name>
    <dbReference type="NCBI Taxonomy" id="1247510"/>
    <lineage>
        <taxon>Bacteria</taxon>
        <taxon>Pseudomonadati</taxon>
        <taxon>Pseudomonadota</taxon>
        <taxon>Betaproteobacteria</taxon>
        <taxon>Burkholderiales</taxon>
        <taxon>Alcaligenaceae</taxon>
        <taxon>Verticiella</taxon>
    </lineage>
</organism>
<dbReference type="PANTHER" id="PTHR24321">
    <property type="entry name" value="DEHYDROGENASES, SHORT CHAIN"/>
    <property type="match status" value="1"/>
</dbReference>
<dbReference type="FunFam" id="3.40.50.720:FF:000084">
    <property type="entry name" value="Short-chain dehydrogenase reductase"/>
    <property type="match status" value="1"/>
</dbReference>
<dbReference type="Pfam" id="PF13561">
    <property type="entry name" value="adh_short_C2"/>
    <property type="match status" value="1"/>
</dbReference>
<dbReference type="GO" id="GO:0016491">
    <property type="term" value="F:oxidoreductase activity"/>
    <property type="evidence" value="ECO:0007669"/>
    <property type="project" value="UniProtKB-KW"/>
</dbReference>
<sequence>MTGLDGKIALVTGGASGIGRATARAMAANGATVVIGDRNLDGAEETARGSAGRMQAMALDVTDEAQFAEVMSTIEQRHGRLDILFNNAGAGGTPLGIADMEMAAWDATMSLLLGSVALGTKLAVPLMKKAGGGSIVNTASVAALSAGNAPLAYSVAKAGVLHFTKVAAAELARHNIRVNAICPGLILTGIFTASYAAEQPELAAEMQEYLTHTAPFTQPLRKPGMPEDVAQVVMFLASNAAAFVTGAHLLVDGGLMVGPRHSWDPDFQRPPDHPLNKMQAG</sequence>
<evidence type="ECO:0000313" key="4">
    <source>
        <dbReference type="EMBL" id="TSH98407.1"/>
    </source>
</evidence>
<dbReference type="InterPro" id="IPR036291">
    <property type="entry name" value="NAD(P)-bd_dom_sf"/>
</dbReference>
<dbReference type="AlphaFoldDB" id="A0A556AZN9"/>
<evidence type="ECO:0000313" key="5">
    <source>
        <dbReference type="Proteomes" id="UP000318405"/>
    </source>
</evidence>
<dbReference type="SUPFAM" id="SSF51735">
    <property type="entry name" value="NAD(P)-binding Rossmann-fold domains"/>
    <property type="match status" value="1"/>
</dbReference>
<evidence type="ECO:0000256" key="3">
    <source>
        <dbReference type="SAM" id="MobiDB-lite"/>
    </source>
</evidence>
<dbReference type="CDD" id="cd05233">
    <property type="entry name" value="SDR_c"/>
    <property type="match status" value="1"/>
</dbReference>
<keyword evidence="5" id="KW-1185">Reference proteome</keyword>
<evidence type="ECO:0000256" key="2">
    <source>
        <dbReference type="ARBA" id="ARBA00023002"/>
    </source>
</evidence>